<evidence type="ECO:0000313" key="3">
    <source>
        <dbReference type="EMBL" id="EAU90848.1"/>
    </source>
</evidence>
<accession>A8N809</accession>
<dbReference type="GeneID" id="6007429"/>
<organism evidence="3 4">
    <name type="scientific">Coprinopsis cinerea (strain Okayama-7 / 130 / ATCC MYA-4618 / FGSC 9003)</name>
    <name type="common">Inky cap fungus</name>
    <name type="synonym">Hormographiella aspergillata</name>
    <dbReference type="NCBI Taxonomy" id="240176"/>
    <lineage>
        <taxon>Eukaryota</taxon>
        <taxon>Fungi</taxon>
        <taxon>Dikarya</taxon>
        <taxon>Basidiomycota</taxon>
        <taxon>Agaricomycotina</taxon>
        <taxon>Agaricomycetes</taxon>
        <taxon>Agaricomycetidae</taxon>
        <taxon>Agaricales</taxon>
        <taxon>Agaricineae</taxon>
        <taxon>Psathyrellaceae</taxon>
        <taxon>Coprinopsis</taxon>
    </lineage>
</organism>
<dbReference type="Proteomes" id="UP000001861">
    <property type="component" value="Unassembled WGS sequence"/>
</dbReference>
<keyword evidence="2" id="KW-0732">Signal</keyword>
<dbReference type="EMBL" id="AACS02000003">
    <property type="protein sequence ID" value="EAU90848.1"/>
    <property type="molecule type" value="Genomic_DNA"/>
</dbReference>
<feature type="region of interest" description="Disordered" evidence="1">
    <location>
        <begin position="189"/>
        <end position="211"/>
    </location>
</feature>
<feature type="compositionally biased region" description="Basic residues" evidence="1">
    <location>
        <begin position="196"/>
        <end position="211"/>
    </location>
</feature>
<evidence type="ECO:0000256" key="1">
    <source>
        <dbReference type="SAM" id="MobiDB-lite"/>
    </source>
</evidence>
<dbReference type="RefSeq" id="XP_001830965.1">
    <property type="nucleotide sequence ID" value="XM_001830913.1"/>
</dbReference>
<feature type="signal peptide" evidence="2">
    <location>
        <begin position="1"/>
        <end position="20"/>
    </location>
</feature>
<reference evidence="3 4" key="1">
    <citation type="journal article" date="2010" name="Proc. Natl. Acad. Sci. U.S.A.">
        <title>Insights into evolution of multicellular fungi from the assembled chromosomes of the mushroom Coprinopsis cinerea (Coprinus cinereus).</title>
        <authorList>
            <person name="Stajich J.E."/>
            <person name="Wilke S.K."/>
            <person name="Ahren D."/>
            <person name="Au C.H."/>
            <person name="Birren B.W."/>
            <person name="Borodovsky M."/>
            <person name="Burns C."/>
            <person name="Canback B."/>
            <person name="Casselton L.A."/>
            <person name="Cheng C.K."/>
            <person name="Deng J."/>
            <person name="Dietrich F.S."/>
            <person name="Fargo D.C."/>
            <person name="Farman M.L."/>
            <person name="Gathman A.C."/>
            <person name="Goldberg J."/>
            <person name="Guigo R."/>
            <person name="Hoegger P.J."/>
            <person name="Hooker J.B."/>
            <person name="Huggins A."/>
            <person name="James T.Y."/>
            <person name="Kamada T."/>
            <person name="Kilaru S."/>
            <person name="Kodira C."/>
            <person name="Kues U."/>
            <person name="Kupfer D."/>
            <person name="Kwan H.S."/>
            <person name="Lomsadze A."/>
            <person name="Li W."/>
            <person name="Lilly W.W."/>
            <person name="Ma L.J."/>
            <person name="Mackey A.J."/>
            <person name="Manning G."/>
            <person name="Martin F."/>
            <person name="Muraguchi H."/>
            <person name="Natvig D.O."/>
            <person name="Palmerini H."/>
            <person name="Ramesh M.A."/>
            <person name="Rehmeyer C.J."/>
            <person name="Roe B.A."/>
            <person name="Shenoy N."/>
            <person name="Stanke M."/>
            <person name="Ter-Hovhannisyan V."/>
            <person name="Tunlid A."/>
            <person name="Velagapudi R."/>
            <person name="Vision T.J."/>
            <person name="Zeng Q."/>
            <person name="Zolan M.E."/>
            <person name="Pukkila P.J."/>
        </authorList>
    </citation>
    <scope>NUCLEOTIDE SEQUENCE [LARGE SCALE GENOMIC DNA]</scope>
    <source>
        <strain evidence="4">Okayama-7 / 130 / ATCC MYA-4618 / FGSC 9003</strain>
    </source>
</reference>
<protein>
    <submittedName>
        <fullName evidence="3">Uncharacterized protein</fullName>
    </submittedName>
</protein>
<dbReference type="OrthoDB" id="3057863at2759"/>
<sequence>MKIPLHFLIILLCTALPVIACWDPEEGTIARRNYLRDAYTELLEARLITISDELEGLYSRTGRLARLNNSDRKEAKKFIDKAQKDGKIGLAATRGSSAKTIYTDKKFHLDRQLGQGADGTFKVAVQLTTNGQKGRPKGSTTVAQVQMKDFPQGKQPPPERVAKALKQSLKTGREKTVPFETAKQIAHRERLEAQKKRNKVKKNGKQYKFRR</sequence>
<name>A8N809_COPC7</name>
<dbReference type="VEuPathDB" id="FungiDB:CC1G_11802"/>
<evidence type="ECO:0000256" key="2">
    <source>
        <dbReference type="SAM" id="SignalP"/>
    </source>
</evidence>
<dbReference type="AlphaFoldDB" id="A8N809"/>
<comment type="caution">
    <text evidence="3">The sequence shown here is derived from an EMBL/GenBank/DDBJ whole genome shotgun (WGS) entry which is preliminary data.</text>
</comment>
<gene>
    <name evidence="3" type="ORF">CC1G_11802</name>
</gene>
<keyword evidence="4" id="KW-1185">Reference proteome</keyword>
<dbReference type="KEGG" id="cci:CC1G_11802"/>
<feature type="chain" id="PRO_5002724457" evidence="2">
    <location>
        <begin position="21"/>
        <end position="211"/>
    </location>
</feature>
<dbReference type="InParanoid" id="A8N809"/>
<proteinExistence type="predicted"/>
<evidence type="ECO:0000313" key="4">
    <source>
        <dbReference type="Proteomes" id="UP000001861"/>
    </source>
</evidence>